<dbReference type="Gene3D" id="3.60.21.10">
    <property type="match status" value="1"/>
</dbReference>
<organism evidence="1 2">
    <name type="scientific">Aeromicrobium alkaliterrae</name>
    <dbReference type="NCBI Taxonomy" id="302168"/>
    <lineage>
        <taxon>Bacteria</taxon>
        <taxon>Bacillati</taxon>
        <taxon>Actinomycetota</taxon>
        <taxon>Actinomycetes</taxon>
        <taxon>Propionibacteriales</taxon>
        <taxon>Nocardioidaceae</taxon>
        <taxon>Aeromicrobium</taxon>
    </lineage>
</organism>
<dbReference type="InterPro" id="IPR051918">
    <property type="entry name" value="STPP_CPPED1"/>
</dbReference>
<comment type="caution">
    <text evidence="1">The sequence shown here is derived from an EMBL/GenBank/DDBJ whole genome shotgun (WGS) entry which is preliminary data.</text>
</comment>
<dbReference type="PANTHER" id="PTHR43143:SF1">
    <property type="entry name" value="SERINE_THREONINE-PROTEIN PHOSPHATASE CPPED1"/>
    <property type="match status" value="1"/>
</dbReference>
<dbReference type="EMBL" id="BAAAME010000004">
    <property type="protein sequence ID" value="GAA1737040.1"/>
    <property type="molecule type" value="Genomic_DNA"/>
</dbReference>
<protein>
    <submittedName>
        <fullName evidence="1">TIGR03767 family metallophosphoesterase</fullName>
    </submittedName>
</protein>
<dbReference type="InterPro" id="IPR022506">
    <property type="entry name" value="Metallophosphoesterase_PPA1498"/>
</dbReference>
<dbReference type="NCBIfam" id="TIGR03767">
    <property type="entry name" value="P_acnes_RR"/>
    <property type="match status" value="1"/>
</dbReference>
<dbReference type="InterPro" id="IPR029052">
    <property type="entry name" value="Metallo-depent_PP-like"/>
</dbReference>
<reference evidence="1 2" key="1">
    <citation type="journal article" date="2019" name="Int. J. Syst. Evol. Microbiol.">
        <title>The Global Catalogue of Microorganisms (GCM) 10K type strain sequencing project: providing services to taxonomists for standard genome sequencing and annotation.</title>
        <authorList>
            <consortium name="The Broad Institute Genomics Platform"/>
            <consortium name="The Broad Institute Genome Sequencing Center for Infectious Disease"/>
            <person name="Wu L."/>
            <person name="Ma J."/>
        </authorList>
    </citation>
    <scope>NUCLEOTIDE SEQUENCE [LARGE SCALE GENOMIC DNA]</scope>
    <source>
        <strain evidence="1 2">JCM 13518</strain>
    </source>
</reference>
<accession>A0ABN2JSN7</accession>
<dbReference type="Proteomes" id="UP001501057">
    <property type="component" value="Unassembled WGS sequence"/>
</dbReference>
<evidence type="ECO:0000313" key="2">
    <source>
        <dbReference type="Proteomes" id="UP001501057"/>
    </source>
</evidence>
<name>A0ABN2JSN7_9ACTN</name>
<evidence type="ECO:0000313" key="1">
    <source>
        <dbReference type="EMBL" id="GAA1737040.1"/>
    </source>
</evidence>
<dbReference type="SUPFAM" id="SSF56300">
    <property type="entry name" value="Metallo-dependent phosphatases"/>
    <property type="match status" value="1"/>
</dbReference>
<proteinExistence type="predicted"/>
<gene>
    <name evidence="1" type="ORF">GCM10009710_16640</name>
</gene>
<sequence>MVVVGSQVLGPLSAQAVSPARVNALLARSTLQSTFTVTAPNARGYRNVAIAAPDPHVVRTDLGIAAAPGRASGRVHKATFVQLSDVHVVDHQSPARLEWFDRFDDPGTSGAPTVGLFSSAYRPQEILSAQVADSMVRAINALGAGPVLGTPLQFAIQTGDNSDNSQHNEIRWNIDILDGGPVTPDSGDPNRYEGVADQDALTYDTHYWHPDGSPPGRADDDYRGDFGYPTIPGLLDAARKRFQAEGLGVPWFSVYGNHDGLVQGLFPAGTVPFGLLSTGNLKVISPPLGVSQANLLDAVTRADLGILLQGLTLGLGARVVTADQNRRLLTRKQVVDQHFTTTGSPVGHGFTAQNRSNGTAYYTFDRGDVRMVVMDTVNPNGYSDGSLDDTQFAWLKQVVDATTDKAVVLFSHHTSDTMGNSLQGLGGDVRTRVLGPALVSYLLSKPQVIAWVNGHTHTNRVIQHPRADGSGGFWEINTAAHIDFPQQARVIEIADNRDGTWSIFGTLLDHAAPAAFDGDLDNPVSLAALSRELSANDPQTDRAKYRGEVTSRNVELLVQRPPGVGTTPAVVPGTVTNPTPAPTAPPAPAPAAGIQGVLTSLINTLTGGLFGLRR</sequence>
<dbReference type="PANTHER" id="PTHR43143">
    <property type="entry name" value="METALLOPHOSPHOESTERASE, CALCINEURIN SUPERFAMILY"/>
    <property type="match status" value="1"/>
</dbReference>
<keyword evidence="2" id="KW-1185">Reference proteome</keyword>